<feature type="region of interest" description="Disordered" evidence="1">
    <location>
        <begin position="104"/>
        <end position="250"/>
    </location>
</feature>
<protein>
    <submittedName>
        <fullName evidence="2">Uncharacterized protein</fullName>
    </submittedName>
</protein>
<reference evidence="2 3" key="1">
    <citation type="journal article" date="2024" name="J Genomics">
        <title>Draft genome sequencing and assembly of Favolaschia claudopus CIRM-BRFM 2984 isolated from oak limbs.</title>
        <authorList>
            <person name="Navarro D."/>
            <person name="Drula E."/>
            <person name="Chaduli D."/>
            <person name="Cazenave R."/>
            <person name="Ahrendt S."/>
            <person name="Wang J."/>
            <person name="Lipzen A."/>
            <person name="Daum C."/>
            <person name="Barry K."/>
            <person name="Grigoriev I.V."/>
            <person name="Favel A."/>
            <person name="Rosso M.N."/>
            <person name="Martin F."/>
        </authorList>
    </citation>
    <scope>NUCLEOTIDE SEQUENCE [LARGE SCALE GENOMIC DNA]</scope>
    <source>
        <strain evidence="2 3">CIRM-BRFM 2984</strain>
    </source>
</reference>
<dbReference type="SUPFAM" id="SSF56219">
    <property type="entry name" value="DNase I-like"/>
    <property type="match status" value="1"/>
</dbReference>
<dbReference type="Proteomes" id="UP001362999">
    <property type="component" value="Unassembled WGS sequence"/>
</dbReference>
<comment type="caution">
    <text evidence="2">The sequence shown here is derived from an EMBL/GenBank/DDBJ whole genome shotgun (WGS) entry which is preliminary data.</text>
</comment>
<evidence type="ECO:0000313" key="3">
    <source>
        <dbReference type="Proteomes" id="UP001362999"/>
    </source>
</evidence>
<gene>
    <name evidence="2" type="ORF">R3P38DRAFT_2804596</name>
</gene>
<feature type="compositionally biased region" description="Polar residues" evidence="1">
    <location>
        <begin position="217"/>
        <end position="238"/>
    </location>
</feature>
<keyword evidence="3" id="KW-1185">Reference proteome</keyword>
<organism evidence="2 3">
    <name type="scientific">Favolaschia claudopus</name>
    <dbReference type="NCBI Taxonomy" id="2862362"/>
    <lineage>
        <taxon>Eukaryota</taxon>
        <taxon>Fungi</taxon>
        <taxon>Dikarya</taxon>
        <taxon>Basidiomycota</taxon>
        <taxon>Agaricomycotina</taxon>
        <taxon>Agaricomycetes</taxon>
        <taxon>Agaricomycetidae</taxon>
        <taxon>Agaricales</taxon>
        <taxon>Marasmiineae</taxon>
        <taxon>Mycenaceae</taxon>
        <taxon>Favolaschia</taxon>
    </lineage>
</organism>
<feature type="compositionally biased region" description="Basic residues" evidence="1">
    <location>
        <begin position="157"/>
        <end position="184"/>
    </location>
</feature>
<dbReference type="InterPro" id="IPR036691">
    <property type="entry name" value="Endo/exonu/phosph_ase_sf"/>
</dbReference>
<feature type="compositionally biased region" description="Basic and acidic residues" evidence="1">
    <location>
        <begin position="199"/>
        <end position="211"/>
    </location>
</feature>
<accession>A0AAV9ZQ86</accession>
<dbReference type="AlphaFoldDB" id="A0AAV9ZQ86"/>
<feature type="region of interest" description="Disordered" evidence="1">
    <location>
        <begin position="1"/>
        <end position="66"/>
    </location>
</feature>
<proteinExistence type="predicted"/>
<sequence>MSDSDFPPFPPAPFTQNSTSGTHDCDSMAPNNLPSGPTWVRAPDGTMVNSLLPSPEINPAARSSSGMPNFNQAAFYNFPPSNLPPSNFAPSFVDNTAAHHPVLHQAADSSNAEPSTIARGRDFKPALKVGGARQKDRKRKKRQRSVDSDDDSDAPRHSRSASRRCSRSRSSRHRHTRSRSRTAKRSAAVPTAPRAMRKRSLDDRLTDEGPVKKLINRLSSPRSLVERIQSQQRTSQVGDQRAAGGGKGKEREVVGNQFHGTWMVGFYPTSLVVIFFRKSIEESDVFFVQETHLRPDQKDMVRGLEGYECFIMTRKMPDGEDTYGGVCAFVHKSLKAKVDMARSSPDILAQHPWDTFSVLVREMSDAGLAFSVHGDLNGLDHPPRVVDDIVVNGQGRKLVDLCEQNGLQLVNGCTLIPGVHHGFTFFGRGGYYIRDWEVNS</sequence>
<dbReference type="EMBL" id="JAWWNJ010000123">
    <property type="protein sequence ID" value="KAK6988327.1"/>
    <property type="molecule type" value="Genomic_DNA"/>
</dbReference>
<name>A0AAV9ZQ86_9AGAR</name>
<evidence type="ECO:0000313" key="2">
    <source>
        <dbReference type="EMBL" id="KAK6988327.1"/>
    </source>
</evidence>
<evidence type="ECO:0000256" key="1">
    <source>
        <dbReference type="SAM" id="MobiDB-lite"/>
    </source>
</evidence>